<dbReference type="InterPro" id="IPR041542">
    <property type="entry name" value="GH43_C2"/>
</dbReference>
<evidence type="ECO:0000313" key="7">
    <source>
        <dbReference type="Proteomes" id="UP001592528"/>
    </source>
</evidence>
<sequence>MPTTARNPLLPGFHPDPSICRVGEDYYLVNSSFQYFPGLPLHHSRDLVHWQPVGHVLDRPGQLPLDRVRPSGGLYAPTIRHDGSRFHVVCTLVDGTLPGRQGNFVVSAEDPAGPWTDPVWLPEAPGFDPSLFFDEDGSAYLLGTRQIPGAEPEGRTEIWLRPIEAGGDWRFTGPESVLFSGALVDAVWAEGPHLYRHDGGYLLLLAEGGTEQNHAITAARADRITGPYRNCPRNPLLTHRHLGPGQPVGAVGHADLVQTQYGDWYAVLLATRPLPGPDGEPHELLGRETFLARVDWQDGWPLFSPGVGQVEPRLEIRLPDAADPEAAPPAETDDFAAPALAPHWNLLRTPYRPVHQLPGTGLRLPLLPETITERVCPAFVARRLQHHAFEAETLLDFTPAAPGEAAGLVLFQDEDHQLRLLLGADGQLDPVLTLIERRAGKETLLATTSAVPAGTPLRLTVRADGLRLRFRYQDREFAEADATVLSTRTAGGFTGAYIGLYASSHGAPDSPNHADFPWFRYSPRR</sequence>
<evidence type="ECO:0000313" key="6">
    <source>
        <dbReference type="EMBL" id="MFC1401064.1"/>
    </source>
</evidence>
<dbReference type="Gene3D" id="2.60.120.200">
    <property type="match status" value="1"/>
</dbReference>
<name>A0ABV6UHX6_9ACTN</name>
<comment type="caution">
    <text evidence="6">The sequence shown here is derived from an EMBL/GenBank/DDBJ whole genome shotgun (WGS) entry which is preliminary data.</text>
</comment>
<dbReference type="Proteomes" id="UP001592528">
    <property type="component" value="Unassembled WGS sequence"/>
</dbReference>
<evidence type="ECO:0000256" key="4">
    <source>
        <dbReference type="RuleBase" id="RU361187"/>
    </source>
</evidence>
<dbReference type="CDD" id="cd18617">
    <property type="entry name" value="GH43_XynB-like"/>
    <property type="match status" value="1"/>
</dbReference>
<dbReference type="SUPFAM" id="SSF75005">
    <property type="entry name" value="Arabinanase/levansucrase/invertase"/>
    <property type="match status" value="1"/>
</dbReference>
<evidence type="ECO:0000256" key="1">
    <source>
        <dbReference type="ARBA" id="ARBA00009865"/>
    </source>
</evidence>
<dbReference type="InterPro" id="IPR013320">
    <property type="entry name" value="ConA-like_dom_sf"/>
</dbReference>
<keyword evidence="7" id="KW-1185">Reference proteome</keyword>
<reference evidence="6 7" key="1">
    <citation type="submission" date="2024-09" db="EMBL/GenBank/DDBJ databases">
        <authorList>
            <person name="Lee S.D."/>
        </authorList>
    </citation>
    <scope>NUCLEOTIDE SEQUENCE [LARGE SCALE GENOMIC DNA]</scope>
    <source>
        <strain evidence="6 7">N1-5</strain>
    </source>
</reference>
<dbReference type="SUPFAM" id="SSF49899">
    <property type="entry name" value="Concanavalin A-like lectins/glucanases"/>
    <property type="match status" value="1"/>
</dbReference>
<evidence type="ECO:0000256" key="3">
    <source>
        <dbReference type="ARBA" id="ARBA00023295"/>
    </source>
</evidence>
<dbReference type="EMBL" id="JBHEZZ010000003">
    <property type="protein sequence ID" value="MFC1401064.1"/>
    <property type="molecule type" value="Genomic_DNA"/>
</dbReference>
<gene>
    <name evidence="6" type="ORF">ACEZDJ_07170</name>
</gene>
<dbReference type="Pfam" id="PF17851">
    <property type="entry name" value="GH43_C2"/>
    <property type="match status" value="1"/>
</dbReference>
<dbReference type="InterPro" id="IPR023296">
    <property type="entry name" value="Glyco_hydro_beta-prop_sf"/>
</dbReference>
<accession>A0ABV6UHX6</accession>
<dbReference type="Gene3D" id="2.115.10.20">
    <property type="entry name" value="Glycosyl hydrolase domain, family 43"/>
    <property type="match status" value="1"/>
</dbReference>
<dbReference type="InterPro" id="IPR006710">
    <property type="entry name" value="Glyco_hydro_43"/>
</dbReference>
<feature type="domain" description="Beta-xylosidase C-terminal Concanavalin A-like" evidence="5">
    <location>
        <begin position="332"/>
        <end position="522"/>
    </location>
</feature>
<protein>
    <submittedName>
        <fullName evidence="6">Glycoside hydrolase family 43 protein</fullName>
    </submittedName>
</protein>
<dbReference type="GO" id="GO:0016787">
    <property type="term" value="F:hydrolase activity"/>
    <property type="evidence" value="ECO:0007669"/>
    <property type="project" value="UniProtKB-KW"/>
</dbReference>
<dbReference type="PANTHER" id="PTHR42812">
    <property type="entry name" value="BETA-XYLOSIDASE"/>
    <property type="match status" value="1"/>
</dbReference>
<evidence type="ECO:0000256" key="2">
    <source>
        <dbReference type="ARBA" id="ARBA00022801"/>
    </source>
</evidence>
<dbReference type="Pfam" id="PF04616">
    <property type="entry name" value="Glyco_hydro_43"/>
    <property type="match status" value="1"/>
</dbReference>
<organism evidence="6 7">
    <name type="scientific">Streptacidiphilus cavernicola</name>
    <dbReference type="NCBI Taxonomy" id="3342716"/>
    <lineage>
        <taxon>Bacteria</taxon>
        <taxon>Bacillati</taxon>
        <taxon>Actinomycetota</taxon>
        <taxon>Actinomycetes</taxon>
        <taxon>Kitasatosporales</taxon>
        <taxon>Streptomycetaceae</taxon>
        <taxon>Streptacidiphilus</taxon>
    </lineage>
</organism>
<comment type="similarity">
    <text evidence="1 4">Belongs to the glycosyl hydrolase 43 family.</text>
</comment>
<dbReference type="RefSeq" id="WP_030251990.1">
    <property type="nucleotide sequence ID" value="NZ_JBHEZZ010000003.1"/>
</dbReference>
<proteinExistence type="inferred from homology"/>
<keyword evidence="3 4" id="KW-0326">Glycosidase</keyword>
<evidence type="ECO:0000259" key="5">
    <source>
        <dbReference type="Pfam" id="PF17851"/>
    </source>
</evidence>
<dbReference type="PANTHER" id="PTHR42812:SF12">
    <property type="entry name" value="BETA-XYLOSIDASE-RELATED"/>
    <property type="match status" value="1"/>
</dbReference>
<dbReference type="InterPro" id="IPR051795">
    <property type="entry name" value="Glycosyl_Hydrlase_43"/>
</dbReference>
<keyword evidence="2 4" id="KW-0378">Hydrolase</keyword>